<dbReference type="PROSITE" id="PS50089">
    <property type="entry name" value="ZF_RING_2"/>
    <property type="match status" value="1"/>
</dbReference>
<organism evidence="6 7">
    <name type="scientific">Nadsonia fulvescens var. elongata DSM 6958</name>
    <dbReference type="NCBI Taxonomy" id="857566"/>
    <lineage>
        <taxon>Eukaryota</taxon>
        <taxon>Fungi</taxon>
        <taxon>Dikarya</taxon>
        <taxon>Ascomycota</taxon>
        <taxon>Saccharomycotina</taxon>
        <taxon>Dipodascomycetes</taxon>
        <taxon>Dipodascales</taxon>
        <taxon>Dipodascales incertae sedis</taxon>
        <taxon>Nadsonia</taxon>
    </lineage>
</organism>
<dbReference type="Proteomes" id="UP000095009">
    <property type="component" value="Unassembled WGS sequence"/>
</dbReference>
<dbReference type="SUPFAM" id="SSF57850">
    <property type="entry name" value="RING/U-box"/>
    <property type="match status" value="1"/>
</dbReference>
<evidence type="ECO:0000256" key="1">
    <source>
        <dbReference type="ARBA" id="ARBA00022723"/>
    </source>
</evidence>
<protein>
    <recommendedName>
        <fullName evidence="5">RING-type domain-containing protein</fullName>
    </recommendedName>
</protein>
<dbReference type="GO" id="GO:0061630">
    <property type="term" value="F:ubiquitin protein ligase activity"/>
    <property type="evidence" value="ECO:0007669"/>
    <property type="project" value="TreeGrafter"/>
</dbReference>
<dbReference type="OrthoDB" id="8062037at2759"/>
<keyword evidence="3" id="KW-0862">Zinc</keyword>
<accession>A0A1E3PLL6</accession>
<dbReference type="Pfam" id="PF13639">
    <property type="entry name" value="zf-RING_2"/>
    <property type="match status" value="1"/>
</dbReference>
<dbReference type="AlphaFoldDB" id="A0A1E3PLL6"/>
<sequence length="108" mass="12507">NSITSSATSKVSQEFLDSLPRVSKSQLTGHDACPICTENFLDDPYPLVVHLPCNKRHRFDLECIGGWLKLKSCCPLCRHDFDEEKRRQDRIQRDLEVKNADSEDEWDE</sequence>
<keyword evidence="7" id="KW-1185">Reference proteome</keyword>
<evidence type="ECO:0000313" key="7">
    <source>
        <dbReference type="Proteomes" id="UP000095009"/>
    </source>
</evidence>
<dbReference type="GO" id="GO:0005737">
    <property type="term" value="C:cytoplasm"/>
    <property type="evidence" value="ECO:0007669"/>
    <property type="project" value="TreeGrafter"/>
</dbReference>
<feature type="non-terminal residue" evidence="6">
    <location>
        <position position="108"/>
    </location>
</feature>
<dbReference type="InterPro" id="IPR001841">
    <property type="entry name" value="Znf_RING"/>
</dbReference>
<evidence type="ECO:0000256" key="2">
    <source>
        <dbReference type="ARBA" id="ARBA00022771"/>
    </source>
</evidence>
<feature type="non-terminal residue" evidence="6">
    <location>
        <position position="1"/>
    </location>
</feature>
<gene>
    <name evidence="6" type="ORF">NADFUDRAFT_7376</name>
</gene>
<name>A0A1E3PLL6_9ASCO</name>
<evidence type="ECO:0000256" key="4">
    <source>
        <dbReference type="PROSITE-ProRule" id="PRU00175"/>
    </source>
</evidence>
<reference evidence="6 7" key="1">
    <citation type="journal article" date="2016" name="Proc. Natl. Acad. Sci. U.S.A.">
        <title>Comparative genomics of biotechnologically important yeasts.</title>
        <authorList>
            <person name="Riley R."/>
            <person name="Haridas S."/>
            <person name="Wolfe K.H."/>
            <person name="Lopes M.R."/>
            <person name="Hittinger C.T."/>
            <person name="Goeker M."/>
            <person name="Salamov A.A."/>
            <person name="Wisecaver J.H."/>
            <person name="Long T.M."/>
            <person name="Calvey C.H."/>
            <person name="Aerts A.L."/>
            <person name="Barry K.W."/>
            <person name="Choi C."/>
            <person name="Clum A."/>
            <person name="Coughlan A.Y."/>
            <person name="Deshpande S."/>
            <person name="Douglass A.P."/>
            <person name="Hanson S.J."/>
            <person name="Klenk H.-P."/>
            <person name="LaButti K.M."/>
            <person name="Lapidus A."/>
            <person name="Lindquist E.A."/>
            <person name="Lipzen A.M."/>
            <person name="Meier-Kolthoff J.P."/>
            <person name="Ohm R.A."/>
            <person name="Otillar R.P."/>
            <person name="Pangilinan J.L."/>
            <person name="Peng Y."/>
            <person name="Rokas A."/>
            <person name="Rosa C.A."/>
            <person name="Scheuner C."/>
            <person name="Sibirny A.A."/>
            <person name="Slot J.C."/>
            <person name="Stielow J.B."/>
            <person name="Sun H."/>
            <person name="Kurtzman C.P."/>
            <person name="Blackwell M."/>
            <person name="Grigoriev I.V."/>
            <person name="Jeffries T.W."/>
        </authorList>
    </citation>
    <scope>NUCLEOTIDE SEQUENCE [LARGE SCALE GENOMIC DNA]</scope>
    <source>
        <strain evidence="6 7">DSM 6958</strain>
    </source>
</reference>
<proteinExistence type="predicted"/>
<evidence type="ECO:0000313" key="6">
    <source>
        <dbReference type="EMBL" id="ODQ66218.1"/>
    </source>
</evidence>
<evidence type="ECO:0000259" key="5">
    <source>
        <dbReference type="PROSITE" id="PS50089"/>
    </source>
</evidence>
<evidence type="ECO:0000256" key="3">
    <source>
        <dbReference type="ARBA" id="ARBA00022833"/>
    </source>
</evidence>
<dbReference type="EMBL" id="KV454408">
    <property type="protein sequence ID" value="ODQ66218.1"/>
    <property type="molecule type" value="Genomic_DNA"/>
</dbReference>
<keyword evidence="1" id="KW-0479">Metal-binding</keyword>
<dbReference type="GO" id="GO:0016567">
    <property type="term" value="P:protein ubiquitination"/>
    <property type="evidence" value="ECO:0007669"/>
    <property type="project" value="TreeGrafter"/>
</dbReference>
<dbReference type="PANTHER" id="PTHR15710:SF243">
    <property type="entry name" value="E3 UBIQUITIN-PROTEIN LIGASE PRAJA-2 ISOFORM X1"/>
    <property type="match status" value="1"/>
</dbReference>
<dbReference type="PANTHER" id="PTHR15710">
    <property type="entry name" value="E3 UBIQUITIN-PROTEIN LIGASE PRAJA"/>
    <property type="match status" value="1"/>
</dbReference>
<feature type="domain" description="RING-type" evidence="5">
    <location>
        <begin position="33"/>
        <end position="78"/>
    </location>
</feature>
<dbReference type="Gene3D" id="3.30.40.10">
    <property type="entry name" value="Zinc/RING finger domain, C3HC4 (zinc finger)"/>
    <property type="match status" value="1"/>
</dbReference>
<dbReference type="InterPro" id="IPR013083">
    <property type="entry name" value="Znf_RING/FYVE/PHD"/>
</dbReference>
<dbReference type="GO" id="GO:0008270">
    <property type="term" value="F:zinc ion binding"/>
    <property type="evidence" value="ECO:0007669"/>
    <property type="project" value="UniProtKB-KW"/>
</dbReference>
<dbReference type="STRING" id="857566.A0A1E3PLL6"/>
<keyword evidence="2 4" id="KW-0863">Zinc-finger</keyword>